<dbReference type="InterPro" id="IPR001451">
    <property type="entry name" value="Hexapep"/>
</dbReference>
<dbReference type="InterPro" id="IPR050065">
    <property type="entry name" value="GlmU-like"/>
</dbReference>
<keyword evidence="3" id="KW-0808">Transferase</keyword>
<evidence type="ECO:0000256" key="2">
    <source>
        <dbReference type="ARBA" id="ARBA00007947"/>
    </source>
</evidence>
<dbReference type="SUPFAM" id="SSF51161">
    <property type="entry name" value="Trimeric LpxA-like enzymes"/>
    <property type="match status" value="1"/>
</dbReference>
<evidence type="ECO:0000256" key="3">
    <source>
        <dbReference type="ARBA" id="ARBA00022679"/>
    </source>
</evidence>
<dbReference type="AlphaFoldDB" id="A0AA40Y5K3"/>
<dbReference type="PANTHER" id="PTHR43584:SF8">
    <property type="entry name" value="N-ACETYLMURAMATE ALPHA-1-PHOSPHATE URIDYLYLTRANSFERASE"/>
    <property type="match status" value="1"/>
</dbReference>
<comment type="similarity">
    <text evidence="2">In the N-terminal section; belongs to the N-acetylglucosamine-1-phosphate uridyltransferase family.</text>
</comment>
<accession>A0AA40Y5K3</accession>
<dbReference type="GO" id="GO:0016746">
    <property type="term" value="F:acyltransferase activity"/>
    <property type="evidence" value="ECO:0007669"/>
    <property type="project" value="UniProtKB-KW"/>
</dbReference>
<evidence type="ECO:0000256" key="1">
    <source>
        <dbReference type="ARBA" id="ARBA00007707"/>
    </source>
</evidence>
<organism evidence="5 6">
    <name type="scientific">Stenotrophomonas maltophilia</name>
    <name type="common">Pseudomonas maltophilia</name>
    <name type="synonym">Xanthomonas maltophilia</name>
    <dbReference type="NCBI Taxonomy" id="40324"/>
    <lineage>
        <taxon>Bacteria</taxon>
        <taxon>Pseudomonadati</taxon>
        <taxon>Pseudomonadota</taxon>
        <taxon>Gammaproteobacteria</taxon>
        <taxon>Lysobacterales</taxon>
        <taxon>Lysobacteraceae</taxon>
        <taxon>Stenotrophomonas</taxon>
        <taxon>Stenotrophomonas maltophilia group</taxon>
    </lineage>
</organism>
<comment type="caution">
    <text evidence="5">The sequence shown here is derived from an EMBL/GenBank/DDBJ whole genome shotgun (WGS) entry which is preliminary data.</text>
</comment>
<gene>
    <name evidence="5" type="ORF">I5V89_07325</name>
</gene>
<dbReference type="PANTHER" id="PTHR43584">
    <property type="entry name" value="NUCLEOTIDYL TRANSFERASE"/>
    <property type="match status" value="1"/>
</dbReference>
<dbReference type="Proteomes" id="UP000634179">
    <property type="component" value="Unassembled WGS sequence"/>
</dbReference>
<sequence>MWWNDLAAMADALSRLPPHVDSSAQVSPRAIVRGEVRIGAGSRICDGAQLHGPVSIGRDCLIGNNALLRGPLHIGDGVRIGFASELKNALIGDGACIGPQCFIADSRVDARAYLGALVRTSNHRLDGATVTVHIGDTVIDSQRDKLGAWIGEGAALGVGVIILPGRIVAPGSQFGPRITVERNLPPGRYRLLQSLHSQPLE</sequence>
<evidence type="ECO:0000256" key="4">
    <source>
        <dbReference type="ARBA" id="ARBA00023315"/>
    </source>
</evidence>
<dbReference type="RefSeq" id="WP_049405179.1">
    <property type="nucleotide sequence ID" value="NZ_JANKBX010000003.1"/>
</dbReference>
<protein>
    <submittedName>
        <fullName evidence="5">Acetyltransferase</fullName>
    </submittedName>
</protein>
<reference evidence="5" key="1">
    <citation type="submission" date="2020-11" db="EMBL/GenBank/DDBJ databases">
        <title>Enhanced detection system for hospital associated transmission using whole genome sequencing surveillance.</title>
        <authorList>
            <person name="Harrison L.H."/>
            <person name="Van Tyne D."/>
            <person name="Marsh J.W."/>
            <person name="Griffith M.P."/>
            <person name="Snyder D.J."/>
            <person name="Cooper V.S."/>
            <person name="Mustapha M."/>
        </authorList>
    </citation>
    <scope>NUCLEOTIDE SEQUENCE</scope>
    <source>
        <strain evidence="5">STEN00053</strain>
    </source>
</reference>
<dbReference type="Gene3D" id="2.160.10.10">
    <property type="entry name" value="Hexapeptide repeat proteins"/>
    <property type="match status" value="1"/>
</dbReference>
<comment type="similarity">
    <text evidence="1">In the C-terminal section; belongs to the transferase hexapeptide repeat family.</text>
</comment>
<dbReference type="GO" id="GO:0016779">
    <property type="term" value="F:nucleotidyltransferase activity"/>
    <property type="evidence" value="ECO:0007669"/>
    <property type="project" value="UniProtKB-ARBA"/>
</dbReference>
<dbReference type="Pfam" id="PF00132">
    <property type="entry name" value="Hexapep"/>
    <property type="match status" value="1"/>
</dbReference>
<dbReference type="InterPro" id="IPR011004">
    <property type="entry name" value="Trimer_LpxA-like_sf"/>
</dbReference>
<keyword evidence="4" id="KW-0012">Acyltransferase</keyword>
<dbReference type="EMBL" id="JADUOV010000004">
    <property type="protein sequence ID" value="MBH1789687.1"/>
    <property type="molecule type" value="Genomic_DNA"/>
</dbReference>
<evidence type="ECO:0000313" key="5">
    <source>
        <dbReference type="EMBL" id="MBH1789687.1"/>
    </source>
</evidence>
<name>A0AA40Y5K3_STEMA</name>
<proteinExistence type="inferred from homology"/>
<evidence type="ECO:0000313" key="6">
    <source>
        <dbReference type="Proteomes" id="UP000634179"/>
    </source>
</evidence>